<dbReference type="VEuPathDB" id="FungiDB:SCHCODRAFT_02608085"/>
<dbReference type="Proteomes" id="UP000007431">
    <property type="component" value="Unassembled WGS sequence"/>
</dbReference>
<sequence length="210" mass="22310">MFFTIFALFTASPMLVALILSAAVPFAAAAPSFAAPPAMFHSRRAESDGPCVPPFNGVGVSVTNSAREWGVKQPPAANASVTSESSNPNNASMLAKVDFFFHPIEGDDDSLFTISPAGKKHLAVAITESGNLTLADAADDDESQHWSVQCDYCNADSSMQGQFSYGCNITSVTNGQCVEIAKDAKDANFLAPCAGIDHQNFDLWTKCDWC</sequence>
<dbReference type="AlphaFoldDB" id="D8PV42"/>
<dbReference type="OrthoDB" id="2920504at2759"/>
<organism evidence="3">
    <name type="scientific">Schizophyllum commune (strain H4-8 / FGSC 9210)</name>
    <name type="common">Split gill fungus</name>
    <dbReference type="NCBI Taxonomy" id="578458"/>
    <lineage>
        <taxon>Eukaryota</taxon>
        <taxon>Fungi</taxon>
        <taxon>Dikarya</taxon>
        <taxon>Basidiomycota</taxon>
        <taxon>Agaricomycotina</taxon>
        <taxon>Agaricomycetes</taxon>
        <taxon>Agaricomycetidae</taxon>
        <taxon>Agaricales</taxon>
        <taxon>Schizophyllaceae</taxon>
        <taxon>Schizophyllum</taxon>
    </lineage>
</organism>
<dbReference type="HOGENOM" id="CLU_1343471_0_0_1"/>
<evidence type="ECO:0008006" key="4">
    <source>
        <dbReference type="Google" id="ProtNLM"/>
    </source>
</evidence>
<dbReference type="EMBL" id="GL377303">
    <property type="protein sequence ID" value="EFI99962.1"/>
    <property type="molecule type" value="Genomic_DNA"/>
</dbReference>
<evidence type="ECO:0000313" key="3">
    <source>
        <dbReference type="Proteomes" id="UP000007431"/>
    </source>
</evidence>
<reference evidence="2 3" key="1">
    <citation type="journal article" date="2010" name="Nat. Biotechnol.">
        <title>Genome sequence of the model mushroom Schizophyllum commune.</title>
        <authorList>
            <person name="Ohm R.A."/>
            <person name="de Jong J.F."/>
            <person name="Lugones L.G."/>
            <person name="Aerts A."/>
            <person name="Kothe E."/>
            <person name="Stajich J.E."/>
            <person name="de Vries R.P."/>
            <person name="Record E."/>
            <person name="Levasseur A."/>
            <person name="Baker S.E."/>
            <person name="Bartholomew K.A."/>
            <person name="Coutinho P.M."/>
            <person name="Erdmann S."/>
            <person name="Fowler T.J."/>
            <person name="Gathman A.C."/>
            <person name="Lombard V."/>
            <person name="Henrissat B."/>
            <person name="Knabe N."/>
            <person name="Kuees U."/>
            <person name="Lilly W.W."/>
            <person name="Lindquist E."/>
            <person name="Lucas S."/>
            <person name="Magnuson J.K."/>
            <person name="Piumi F."/>
            <person name="Raudaskoski M."/>
            <person name="Salamov A."/>
            <person name="Schmutz J."/>
            <person name="Schwarze F.W.M.R."/>
            <person name="vanKuyk P.A."/>
            <person name="Horton J.S."/>
            <person name="Grigoriev I.V."/>
            <person name="Woesten H.A.B."/>
        </authorList>
    </citation>
    <scope>NUCLEOTIDE SEQUENCE [LARGE SCALE GENOMIC DNA]</scope>
    <source>
        <strain evidence="3">H4-8 / FGSC 9210</strain>
    </source>
</reference>
<dbReference type="OMA" id="REWGVSA"/>
<dbReference type="RefSeq" id="XP_003034865.1">
    <property type="nucleotide sequence ID" value="XM_003034819.1"/>
</dbReference>
<feature type="chain" id="PRO_5003120346" description="Ricin B lectin domain-containing protein" evidence="1">
    <location>
        <begin position="30"/>
        <end position="210"/>
    </location>
</feature>
<feature type="signal peptide" evidence="1">
    <location>
        <begin position="1"/>
        <end position="29"/>
    </location>
</feature>
<gene>
    <name evidence="2" type="ORF">SCHCODRAFT_105073</name>
</gene>
<dbReference type="InParanoid" id="D8PV42"/>
<protein>
    <recommendedName>
        <fullName evidence="4">Ricin B lectin domain-containing protein</fullName>
    </recommendedName>
</protein>
<proteinExistence type="predicted"/>
<name>D8PV42_SCHCM</name>
<evidence type="ECO:0000256" key="1">
    <source>
        <dbReference type="SAM" id="SignalP"/>
    </source>
</evidence>
<accession>D8PV42</accession>
<dbReference type="GeneID" id="9595389"/>
<keyword evidence="1" id="KW-0732">Signal</keyword>
<feature type="non-terminal residue" evidence="2">
    <location>
        <position position="210"/>
    </location>
</feature>
<dbReference type="KEGG" id="scm:SCHCO_02608085"/>
<evidence type="ECO:0000313" key="2">
    <source>
        <dbReference type="EMBL" id="EFI99962.1"/>
    </source>
</evidence>
<keyword evidence="3" id="KW-1185">Reference proteome</keyword>